<dbReference type="SMART" id="SM00507">
    <property type="entry name" value="HNHc"/>
    <property type="match status" value="1"/>
</dbReference>
<dbReference type="RefSeq" id="WP_078709356.1">
    <property type="nucleotide sequence ID" value="NZ_FUXL01000011.1"/>
</dbReference>
<dbReference type="InterPro" id="IPR003615">
    <property type="entry name" value="HNH_nuc"/>
</dbReference>
<proteinExistence type="predicted"/>
<dbReference type="CDD" id="cd00085">
    <property type="entry name" value="HNHc"/>
    <property type="match status" value="1"/>
</dbReference>
<gene>
    <name evidence="2" type="ORF">SAMN05428963_11181</name>
</gene>
<dbReference type="STRING" id="1365950.SAMN05428963_11181"/>
<reference evidence="2 3" key="1">
    <citation type="submission" date="2017-02" db="EMBL/GenBank/DDBJ databases">
        <authorList>
            <person name="Peterson S.W."/>
        </authorList>
    </citation>
    <scope>NUCLEOTIDE SEQUENCE [LARGE SCALE GENOMIC DNA]</scope>
    <source>
        <strain evidence="2 3">USBA 369</strain>
    </source>
</reference>
<sequence length="104" mass="11692">MGMTYDRAGAAIYRTPRWKAVRYLAKRRDGFRCAECGAAGRLEVHHVKRVKTHPDLAYSLENLLTLCVSCHAKVTAEETGISPLSPARKAWRDLLEKEPPCLNP</sequence>
<dbReference type="AlphaFoldDB" id="A0A1T4SJT4"/>
<evidence type="ECO:0000313" key="3">
    <source>
        <dbReference type="Proteomes" id="UP000190135"/>
    </source>
</evidence>
<dbReference type="GO" id="GO:0004519">
    <property type="term" value="F:endonuclease activity"/>
    <property type="evidence" value="ECO:0007669"/>
    <property type="project" value="UniProtKB-KW"/>
</dbReference>
<dbReference type="EMBL" id="FUXL01000011">
    <property type="protein sequence ID" value="SKA28446.1"/>
    <property type="molecule type" value="Genomic_DNA"/>
</dbReference>
<dbReference type="InterPro" id="IPR002711">
    <property type="entry name" value="HNH"/>
</dbReference>
<dbReference type="Proteomes" id="UP000190135">
    <property type="component" value="Unassembled WGS sequence"/>
</dbReference>
<evidence type="ECO:0000259" key="1">
    <source>
        <dbReference type="SMART" id="SM00507"/>
    </source>
</evidence>
<feature type="domain" description="HNH nuclease" evidence="1">
    <location>
        <begin position="20"/>
        <end position="72"/>
    </location>
</feature>
<dbReference type="OrthoDB" id="5292295at2"/>
<keyword evidence="3" id="KW-1185">Reference proteome</keyword>
<evidence type="ECO:0000313" key="2">
    <source>
        <dbReference type="EMBL" id="SKA28446.1"/>
    </source>
</evidence>
<dbReference type="GO" id="GO:0003676">
    <property type="term" value="F:nucleic acid binding"/>
    <property type="evidence" value="ECO:0007669"/>
    <property type="project" value="InterPro"/>
</dbReference>
<protein>
    <submittedName>
        <fullName evidence="2">HNH endonuclease</fullName>
    </submittedName>
</protein>
<dbReference type="Gene3D" id="1.10.30.50">
    <property type="match status" value="1"/>
</dbReference>
<accession>A0A1T4SJT4</accession>
<keyword evidence="2" id="KW-0540">Nuclease</keyword>
<keyword evidence="2" id="KW-0378">Hydrolase</keyword>
<dbReference type="GO" id="GO:0008270">
    <property type="term" value="F:zinc ion binding"/>
    <property type="evidence" value="ECO:0007669"/>
    <property type="project" value="InterPro"/>
</dbReference>
<dbReference type="Pfam" id="PF01844">
    <property type="entry name" value="HNH"/>
    <property type="match status" value="1"/>
</dbReference>
<organism evidence="2 3">
    <name type="scientific">Consotaella salsifontis</name>
    <dbReference type="NCBI Taxonomy" id="1365950"/>
    <lineage>
        <taxon>Bacteria</taxon>
        <taxon>Pseudomonadati</taxon>
        <taxon>Pseudomonadota</taxon>
        <taxon>Alphaproteobacteria</taxon>
        <taxon>Hyphomicrobiales</taxon>
        <taxon>Aurantimonadaceae</taxon>
        <taxon>Consotaella</taxon>
    </lineage>
</organism>
<keyword evidence="2" id="KW-0255">Endonuclease</keyword>
<name>A0A1T4SJT4_9HYPH</name>